<keyword evidence="2" id="KW-1185">Reference proteome</keyword>
<sequence length="58" mass="6148">MPDIGILSFVAYPILGPNPACCAVPDVLIMYRRFSRQAVTPGSRYLNGGGCFCPLASA</sequence>
<protein>
    <submittedName>
        <fullName evidence="1">Uncharacterized protein</fullName>
    </submittedName>
</protein>
<reference evidence="1 2" key="1">
    <citation type="submission" date="2024-06" db="EMBL/GenBank/DDBJ databases">
        <title>Genomic Encyclopedia of Type Strains, Phase IV (KMG-IV): sequencing the most valuable type-strain genomes for metagenomic binning, comparative biology and taxonomic classification.</title>
        <authorList>
            <person name="Goeker M."/>
        </authorList>
    </citation>
    <scope>NUCLEOTIDE SEQUENCE [LARGE SCALE GENOMIC DNA]</scope>
    <source>
        <strain evidence="1 2">DSM 19261</strain>
    </source>
</reference>
<comment type="caution">
    <text evidence="1">The sequence shown here is derived from an EMBL/GenBank/DDBJ whole genome shotgun (WGS) entry which is preliminary data.</text>
</comment>
<dbReference type="EMBL" id="JBEPLZ010000052">
    <property type="protein sequence ID" value="MET3574044.1"/>
    <property type="molecule type" value="Genomic_DNA"/>
</dbReference>
<evidence type="ECO:0000313" key="1">
    <source>
        <dbReference type="EMBL" id="MET3574044.1"/>
    </source>
</evidence>
<gene>
    <name evidence="1" type="ORF">ABID13_005712</name>
</gene>
<evidence type="ECO:0000313" key="2">
    <source>
        <dbReference type="Proteomes" id="UP001549200"/>
    </source>
</evidence>
<name>A0ABV2G7C6_9FIRM</name>
<organism evidence="1 2">
    <name type="scientific">Enterocloster citroniae</name>
    <dbReference type="NCBI Taxonomy" id="358743"/>
    <lineage>
        <taxon>Bacteria</taxon>
        <taxon>Bacillati</taxon>
        <taxon>Bacillota</taxon>
        <taxon>Clostridia</taxon>
        <taxon>Lachnospirales</taxon>
        <taxon>Lachnospiraceae</taxon>
        <taxon>Enterocloster</taxon>
    </lineage>
</organism>
<accession>A0ABV2G7C6</accession>
<dbReference type="Proteomes" id="UP001549200">
    <property type="component" value="Unassembled WGS sequence"/>
</dbReference>
<proteinExistence type="predicted"/>